<dbReference type="EMBL" id="CP051627">
    <property type="protein sequence ID" value="UPT21343.1"/>
    <property type="molecule type" value="Genomic_DNA"/>
</dbReference>
<evidence type="ECO:0000259" key="2">
    <source>
        <dbReference type="Pfam" id="PF12770"/>
    </source>
</evidence>
<dbReference type="Proteomes" id="UP000832041">
    <property type="component" value="Chromosome"/>
</dbReference>
<organism evidence="3 4">
    <name type="scientific">Thermobifida alba</name>
    <name type="common">Thermomonospora alba</name>
    <dbReference type="NCBI Taxonomy" id="53522"/>
    <lineage>
        <taxon>Bacteria</taxon>
        <taxon>Bacillati</taxon>
        <taxon>Actinomycetota</taxon>
        <taxon>Actinomycetes</taxon>
        <taxon>Streptosporangiales</taxon>
        <taxon>Nocardiopsidaceae</taxon>
        <taxon>Thermobifida</taxon>
    </lineage>
</organism>
<feature type="region of interest" description="Disordered" evidence="1">
    <location>
        <begin position="312"/>
        <end position="332"/>
    </location>
</feature>
<gene>
    <name evidence="3" type="ORF">FOF52_10550</name>
</gene>
<dbReference type="InterPro" id="IPR024983">
    <property type="entry name" value="CHAT_dom"/>
</dbReference>
<feature type="domain" description="CHAT" evidence="2">
    <location>
        <begin position="513"/>
        <end position="739"/>
    </location>
</feature>
<evidence type="ECO:0000313" key="4">
    <source>
        <dbReference type="Proteomes" id="UP000832041"/>
    </source>
</evidence>
<keyword evidence="4" id="KW-1185">Reference proteome</keyword>
<dbReference type="Gene3D" id="1.25.40.10">
    <property type="entry name" value="Tetratricopeptide repeat domain"/>
    <property type="match status" value="1"/>
</dbReference>
<dbReference type="SUPFAM" id="SSF48452">
    <property type="entry name" value="TPR-like"/>
    <property type="match status" value="1"/>
</dbReference>
<reference evidence="3 4" key="1">
    <citation type="submission" date="2020-04" db="EMBL/GenBank/DDBJ databases">
        <title>Thermobifida alba genome sequencing and assembly.</title>
        <authorList>
            <person name="Luzics S."/>
            <person name="Horvath B."/>
            <person name="Nagy I."/>
            <person name="Toth A."/>
            <person name="Nagy I."/>
            <person name="Kukolya J."/>
        </authorList>
    </citation>
    <scope>NUCLEOTIDE SEQUENCE [LARGE SCALE GENOMIC DNA]</scope>
    <source>
        <strain evidence="3 4">DSM 43795</strain>
    </source>
</reference>
<dbReference type="InterPro" id="IPR011990">
    <property type="entry name" value="TPR-like_helical_dom_sf"/>
</dbReference>
<protein>
    <submittedName>
        <fullName evidence="3">CHAT domain-containing protein</fullName>
    </submittedName>
</protein>
<proteinExistence type="predicted"/>
<accession>A0ABY4L0X9</accession>
<name>A0ABY4L0X9_THEAE</name>
<dbReference type="Pfam" id="PF12770">
    <property type="entry name" value="CHAT"/>
    <property type="match status" value="1"/>
</dbReference>
<evidence type="ECO:0000313" key="3">
    <source>
        <dbReference type="EMBL" id="UPT21343.1"/>
    </source>
</evidence>
<dbReference type="RefSeq" id="WP_248593648.1">
    <property type="nucleotide sequence ID" value="NZ_BAABEB010000002.1"/>
</dbReference>
<sequence>MADPHRPSGRLPVSLVARDPVEARRRADRLLAGSADPRTRASALRVSGLAAYELGLVEEARKRLTAAVRVAVRADLADEAALARASRTGVLSRHGGGPAPLPDSSRGSAILLLAQGVAACQDGRFDDAVAAFTAAEPAFRTASDPRLLPGLLCSQGLALLHAERLAEAEDVLHRGLALAERYVLPRLGAAITQNLGCLAACRGDTALAMERFDAAAPLLGSPTRHPALTLDRAHALADAGMLREAGLLRRSLGPVRGGGAHRALAELLSLKLAAARGDTAAAAAVLHRLRRIFGTGSSWLRTAERITGDFGDVPAARSAPEPAGTPPPAASPHLELAAHAHPPRTRRALHDAAAALRAGDAAAALRHLERTRTVSTGSHTCRNQRWAALLDHYRAAHAEAARGVVRARHRLARLEVELAVDQWHPCCRRGAPSSPDGGDLLTGLAAKLGSRALVHYPDLAAAPVAITLVDGRVRLHELADARTVADAVAAFEHLARMQAVALRAQTARLLAERAENVHRLLVAPVAAAIGDRDLVVAPGAATQTLPWGLLPALRGRPVSVVPSGQVWLRCRERALRFRRRRPRVLLVAGPHLAAAEAEIAAVARLHPGARTVVGGEARSRTVLRGLARADLAHLSAHGFEWDGAPMCTGLWLDDGPLFAYDLERVRRLPSLVVLSSCGSGRSVPAASGLPLGMVASLLARGSATVVASVLPVSDEATAAAMVRAHGALRAGQPPAAVVAEHLADSGFVCFGAG</sequence>
<evidence type="ECO:0000256" key="1">
    <source>
        <dbReference type="SAM" id="MobiDB-lite"/>
    </source>
</evidence>